<accession>S8C3N3</accession>
<gene>
    <name evidence="4" type="ORF">M569_13523</name>
</gene>
<evidence type="ECO:0000256" key="3">
    <source>
        <dbReference type="ARBA" id="ARBA00022840"/>
    </source>
</evidence>
<reference evidence="4 5" key="1">
    <citation type="journal article" date="2013" name="BMC Genomics">
        <title>The miniature genome of a carnivorous plant Genlisea aurea contains a low number of genes and short non-coding sequences.</title>
        <authorList>
            <person name="Leushkin E.V."/>
            <person name="Sutormin R.A."/>
            <person name="Nabieva E.R."/>
            <person name="Penin A.A."/>
            <person name="Kondrashov A.S."/>
            <person name="Logacheva M.D."/>
        </authorList>
    </citation>
    <scope>NUCLEOTIDE SEQUENCE [LARGE SCALE GENOMIC DNA]</scope>
</reference>
<dbReference type="Proteomes" id="UP000015453">
    <property type="component" value="Unassembled WGS sequence"/>
</dbReference>
<keyword evidence="2" id="KW-0808">Transferase</keyword>
<dbReference type="GO" id="GO:0050515">
    <property type="term" value="F:4-(cytidine 5'-diphospho)-2-C-methyl-D-erythritol kinase activity"/>
    <property type="evidence" value="ECO:0007669"/>
    <property type="project" value="TreeGrafter"/>
</dbReference>
<dbReference type="PANTHER" id="PTHR43527:SF2">
    <property type="entry name" value="4-DIPHOSPHOCYTIDYL-2-C-METHYL-D-ERYTHRITOL KINASE, CHLOROPLASTIC"/>
    <property type="match status" value="1"/>
</dbReference>
<dbReference type="InterPro" id="IPR014721">
    <property type="entry name" value="Ribsml_uS5_D2-typ_fold_subgr"/>
</dbReference>
<keyword evidence="5" id="KW-1185">Reference proteome</keyword>
<dbReference type="GO" id="GO:0005524">
    <property type="term" value="F:ATP binding"/>
    <property type="evidence" value="ECO:0007669"/>
    <property type="project" value="UniProtKB-KW"/>
</dbReference>
<keyword evidence="2" id="KW-0418">Kinase</keyword>
<feature type="non-terminal residue" evidence="4">
    <location>
        <position position="153"/>
    </location>
</feature>
<dbReference type="InterPro" id="IPR020568">
    <property type="entry name" value="Ribosomal_Su5_D2-typ_SF"/>
</dbReference>
<evidence type="ECO:0000256" key="1">
    <source>
        <dbReference type="ARBA" id="ARBA00022741"/>
    </source>
</evidence>
<name>S8C3N3_9LAMI</name>
<organism evidence="4 5">
    <name type="scientific">Genlisea aurea</name>
    <dbReference type="NCBI Taxonomy" id="192259"/>
    <lineage>
        <taxon>Eukaryota</taxon>
        <taxon>Viridiplantae</taxon>
        <taxon>Streptophyta</taxon>
        <taxon>Embryophyta</taxon>
        <taxon>Tracheophyta</taxon>
        <taxon>Spermatophyta</taxon>
        <taxon>Magnoliopsida</taxon>
        <taxon>eudicotyledons</taxon>
        <taxon>Gunneridae</taxon>
        <taxon>Pentapetalae</taxon>
        <taxon>asterids</taxon>
        <taxon>lamiids</taxon>
        <taxon>Lamiales</taxon>
        <taxon>Lentibulariaceae</taxon>
        <taxon>Genlisea</taxon>
    </lineage>
</organism>
<proteinExistence type="predicted"/>
<feature type="non-terminal residue" evidence="4">
    <location>
        <position position="1"/>
    </location>
</feature>
<dbReference type="SUPFAM" id="SSF54211">
    <property type="entry name" value="Ribosomal protein S5 domain 2-like"/>
    <property type="match status" value="1"/>
</dbReference>
<dbReference type="EMBL" id="AUSU01006958">
    <property type="protein sequence ID" value="EPS61274.1"/>
    <property type="molecule type" value="Genomic_DNA"/>
</dbReference>
<dbReference type="Gene3D" id="3.30.230.10">
    <property type="match status" value="1"/>
</dbReference>
<evidence type="ECO:0000256" key="2">
    <source>
        <dbReference type="ARBA" id="ARBA00022777"/>
    </source>
</evidence>
<sequence length="153" mass="17252">CRNYRSVNSNGFSFVAAEKSRFSRTLSVEFAGYESKTGRRSRVEAVYDVEQKNDNLADEVDKEERPQTLTLFSPCKVNVFLRITGKRADGFHDLASLFHVISLGDKIDFSLSESKSMDNLSATVSGVPLDGRNLIIKALNLFRKKTGIDNYFR</sequence>
<comment type="caution">
    <text evidence="4">The sequence shown here is derived from an EMBL/GenBank/DDBJ whole genome shotgun (WGS) entry which is preliminary data.</text>
</comment>
<dbReference type="GO" id="GO:0009507">
    <property type="term" value="C:chloroplast"/>
    <property type="evidence" value="ECO:0007669"/>
    <property type="project" value="TreeGrafter"/>
</dbReference>
<evidence type="ECO:0000313" key="4">
    <source>
        <dbReference type="EMBL" id="EPS61274.1"/>
    </source>
</evidence>
<protein>
    <submittedName>
        <fullName evidence="4">Uncharacterized protein</fullName>
    </submittedName>
</protein>
<dbReference type="OrthoDB" id="3191556at2759"/>
<dbReference type="AlphaFoldDB" id="S8C3N3"/>
<dbReference type="PANTHER" id="PTHR43527">
    <property type="entry name" value="4-DIPHOSPHOCYTIDYL-2-C-METHYL-D-ERYTHRITOL KINASE, CHLOROPLASTIC"/>
    <property type="match status" value="1"/>
</dbReference>
<evidence type="ECO:0000313" key="5">
    <source>
        <dbReference type="Proteomes" id="UP000015453"/>
    </source>
</evidence>
<keyword evidence="1" id="KW-0547">Nucleotide-binding</keyword>
<keyword evidence="3" id="KW-0067">ATP-binding</keyword>